<dbReference type="AlphaFoldDB" id="A0A2H3DSF8"/>
<protein>
    <submittedName>
        <fullName evidence="1">Uncharacterized protein</fullName>
    </submittedName>
</protein>
<evidence type="ECO:0000313" key="1">
    <source>
        <dbReference type="EMBL" id="PBK94392.1"/>
    </source>
</evidence>
<sequence>MSKVTSSSLESIIPQGCHWYNYSCAYDAIVFILYNIWASDIDYFSIKFRELNSEWLGLMSDSFKKHINKQYSLEQIQDYICHRLCNVYPDHFKFGANASVEDVFSKIFTGSTVFNKVYCTCSNGHQTHIIESYNCSFYLGGTGELQWTTIQDFFNICNNRPVSQKCNVCGCNMKKIDMLMYAPGMIAVVVSWTAIPADHTLHININENATQYILCGIIYFRENHFTAQYIDNTQTVWFNDGIELVEGPFQRVISLILT</sequence>
<organism evidence="1 2">
    <name type="scientific">Armillaria gallica</name>
    <name type="common">Bulbous honey fungus</name>
    <name type="synonym">Armillaria bulbosa</name>
    <dbReference type="NCBI Taxonomy" id="47427"/>
    <lineage>
        <taxon>Eukaryota</taxon>
        <taxon>Fungi</taxon>
        <taxon>Dikarya</taxon>
        <taxon>Basidiomycota</taxon>
        <taxon>Agaricomycotina</taxon>
        <taxon>Agaricomycetes</taxon>
        <taxon>Agaricomycetidae</taxon>
        <taxon>Agaricales</taxon>
        <taxon>Marasmiineae</taxon>
        <taxon>Physalacriaceae</taxon>
        <taxon>Armillaria</taxon>
    </lineage>
</organism>
<evidence type="ECO:0000313" key="2">
    <source>
        <dbReference type="Proteomes" id="UP000217790"/>
    </source>
</evidence>
<dbReference type="EMBL" id="KZ293654">
    <property type="protein sequence ID" value="PBK94392.1"/>
    <property type="molecule type" value="Genomic_DNA"/>
</dbReference>
<dbReference type="OrthoDB" id="2629491at2759"/>
<name>A0A2H3DSF8_ARMGA</name>
<dbReference type="InParanoid" id="A0A2H3DSF8"/>
<dbReference type="Proteomes" id="UP000217790">
    <property type="component" value="Unassembled WGS sequence"/>
</dbReference>
<proteinExistence type="predicted"/>
<reference evidence="2" key="1">
    <citation type="journal article" date="2017" name="Nat. Ecol. Evol.">
        <title>Genome expansion and lineage-specific genetic innovations in the forest pathogenic fungi Armillaria.</title>
        <authorList>
            <person name="Sipos G."/>
            <person name="Prasanna A.N."/>
            <person name="Walter M.C."/>
            <person name="O'Connor E."/>
            <person name="Balint B."/>
            <person name="Krizsan K."/>
            <person name="Kiss B."/>
            <person name="Hess J."/>
            <person name="Varga T."/>
            <person name="Slot J."/>
            <person name="Riley R."/>
            <person name="Boka B."/>
            <person name="Rigling D."/>
            <person name="Barry K."/>
            <person name="Lee J."/>
            <person name="Mihaltcheva S."/>
            <person name="LaButti K."/>
            <person name="Lipzen A."/>
            <person name="Waldron R."/>
            <person name="Moloney N.M."/>
            <person name="Sperisen C."/>
            <person name="Kredics L."/>
            <person name="Vagvoelgyi C."/>
            <person name="Patrignani A."/>
            <person name="Fitzpatrick D."/>
            <person name="Nagy I."/>
            <person name="Doyle S."/>
            <person name="Anderson J.B."/>
            <person name="Grigoriev I.V."/>
            <person name="Gueldener U."/>
            <person name="Muensterkoetter M."/>
            <person name="Nagy L.G."/>
        </authorList>
    </citation>
    <scope>NUCLEOTIDE SEQUENCE [LARGE SCALE GENOMIC DNA]</scope>
    <source>
        <strain evidence="2">Ar21-2</strain>
    </source>
</reference>
<gene>
    <name evidence="1" type="ORF">ARMGADRAFT_927676</name>
</gene>
<accession>A0A2H3DSF8</accession>
<keyword evidence="2" id="KW-1185">Reference proteome</keyword>